<reference evidence="1" key="1">
    <citation type="submission" date="2022-02" db="EMBL/GenBank/DDBJ databases">
        <title>Plant Genome Project.</title>
        <authorList>
            <person name="Zhang R.-G."/>
        </authorList>
    </citation>
    <scope>NUCLEOTIDE SEQUENCE</scope>
    <source>
        <strain evidence="1">AT1</strain>
    </source>
</reference>
<proteinExistence type="predicted"/>
<comment type="caution">
    <text evidence="1">The sequence shown here is derived from an EMBL/GenBank/DDBJ whole genome shotgun (WGS) entry which is preliminary data.</text>
</comment>
<evidence type="ECO:0000313" key="2">
    <source>
        <dbReference type="Proteomes" id="UP001062846"/>
    </source>
</evidence>
<gene>
    <name evidence="1" type="ORF">RHMOL_Rhmol05G0171100</name>
</gene>
<organism evidence="1 2">
    <name type="scientific">Rhododendron molle</name>
    <name type="common">Chinese azalea</name>
    <name type="synonym">Azalea mollis</name>
    <dbReference type="NCBI Taxonomy" id="49168"/>
    <lineage>
        <taxon>Eukaryota</taxon>
        <taxon>Viridiplantae</taxon>
        <taxon>Streptophyta</taxon>
        <taxon>Embryophyta</taxon>
        <taxon>Tracheophyta</taxon>
        <taxon>Spermatophyta</taxon>
        <taxon>Magnoliopsida</taxon>
        <taxon>eudicotyledons</taxon>
        <taxon>Gunneridae</taxon>
        <taxon>Pentapetalae</taxon>
        <taxon>asterids</taxon>
        <taxon>Ericales</taxon>
        <taxon>Ericaceae</taxon>
        <taxon>Ericoideae</taxon>
        <taxon>Rhodoreae</taxon>
        <taxon>Rhododendron</taxon>
    </lineage>
</organism>
<protein>
    <submittedName>
        <fullName evidence="1">Uncharacterized protein</fullName>
    </submittedName>
</protein>
<accession>A0ACC0NRL5</accession>
<sequence length="228" mass="25155">MGRLSTDCMGPSVQIGTNPSNFDVPLNHDLALPALGDLNLGVVASLPADLFSKINDIYDGKLINLISKKKGKSVAQERVQVPPKEGSGTFYHHPACVNENRVVDKEEKYPLDKIQPGPSNMGISTEVSNKLNVMPSSLSQVDTSVLQQLPEELRVNILQLLPAHRQPECVSDINLDPSSKSKELFGLKSPENQPSVSSEELWAGNPPKRVTMFKHSNYCIFWTVEDMY</sequence>
<name>A0ACC0NRL5_RHOML</name>
<keyword evidence="2" id="KW-1185">Reference proteome</keyword>
<dbReference type="Proteomes" id="UP001062846">
    <property type="component" value="Chromosome 5"/>
</dbReference>
<evidence type="ECO:0000313" key="1">
    <source>
        <dbReference type="EMBL" id="KAI8555392.1"/>
    </source>
</evidence>
<dbReference type="EMBL" id="CM046392">
    <property type="protein sequence ID" value="KAI8555392.1"/>
    <property type="molecule type" value="Genomic_DNA"/>
</dbReference>